<comment type="caution">
    <text evidence="3">The sequence shown here is derived from an EMBL/GenBank/DDBJ whole genome shotgun (WGS) entry which is preliminary data.</text>
</comment>
<dbReference type="Proteomes" id="UP000566819">
    <property type="component" value="Unassembled WGS sequence"/>
</dbReference>
<evidence type="ECO:0000313" key="3">
    <source>
        <dbReference type="EMBL" id="KAF4633200.1"/>
    </source>
</evidence>
<dbReference type="EMBL" id="JAAMPI010000279">
    <property type="protein sequence ID" value="KAF4633200.1"/>
    <property type="molecule type" value="Genomic_DNA"/>
</dbReference>
<proteinExistence type="predicted"/>
<feature type="compositionally biased region" description="Basic and acidic residues" evidence="2">
    <location>
        <begin position="9"/>
        <end position="29"/>
    </location>
</feature>
<name>A0A8H4RNH3_9HELO</name>
<dbReference type="InterPro" id="IPR036291">
    <property type="entry name" value="NAD(P)-bd_dom_sf"/>
</dbReference>
<dbReference type="InterPro" id="IPR047122">
    <property type="entry name" value="Trans-enoyl_RdTase-like"/>
</dbReference>
<evidence type="ECO:0000313" key="4">
    <source>
        <dbReference type="Proteomes" id="UP000566819"/>
    </source>
</evidence>
<dbReference type="PANTHER" id="PTHR45348">
    <property type="entry name" value="HYPOTHETICAL OXIDOREDUCTASE (EUROFUNG)"/>
    <property type="match status" value="1"/>
</dbReference>
<gene>
    <name evidence="3" type="ORF">G7Y89_g4918</name>
</gene>
<protein>
    <recommendedName>
        <fullName evidence="5">Alcohol dehydrogenase-like C-terminal domain-containing protein</fullName>
    </recommendedName>
</protein>
<accession>A0A8H4RNH3</accession>
<dbReference type="AlphaFoldDB" id="A0A8H4RNH3"/>
<feature type="region of interest" description="Disordered" evidence="2">
    <location>
        <begin position="1"/>
        <end position="29"/>
    </location>
</feature>
<evidence type="ECO:0000256" key="1">
    <source>
        <dbReference type="ARBA" id="ARBA00023002"/>
    </source>
</evidence>
<keyword evidence="4" id="KW-1185">Reference proteome</keyword>
<organism evidence="3 4">
    <name type="scientific">Cudoniella acicularis</name>
    <dbReference type="NCBI Taxonomy" id="354080"/>
    <lineage>
        <taxon>Eukaryota</taxon>
        <taxon>Fungi</taxon>
        <taxon>Dikarya</taxon>
        <taxon>Ascomycota</taxon>
        <taxon>Pezizomycotina</taxon>
        <taxon>Leotiomycetes</taxon>
        <taxon>Helotiales</taxon>
        <taxon>Tricladiaceae</taxon>
        <taxon>Cudoniella</taxon>
    </lineage>
</organism>
<dbReference type="GO" id="GO:0016651">
    <property type="term" value="F:oxidoreductase activity, acting on NAD(P)H"/>
    <property type="evidence" value="ECO:0007669"/>
    <property type="project" value="InterPro"/>
</dbReference>
<dbReference type="OrthoDB" id="3509362at2759"/>
<dbReference type="Gene3D" id="3.40.50.720">
    <property type="entry name" value="NAD(P)-binding Rossmann-like Domain"/>
    <property type="match status" value="1"/>
</dbReference>
<sequence length="186" mass="20741">MTSKAAWIKSKEPRNPSPPRRLEARKGHNSHHVEIPYYSRKPRKTFKLSQPKDERVLIWGGGSSVGFYAVQIAAQAGYKVITTASKSNELLLKIAGTTKIFDYHSPTILQDLLALGPYKAIFGASESAADQITIGKLLVAQGRRTFLSTMGVRAGVILPDGVKEVFVQFMDDYLRLENAEFVKWVF</sequence>
<evidence type="ECO:0000256" key="2">
    <source>
        <dbReference type="SAM" id="MobiDB-lite"/>
    </source>
</evidence>
<dbReference type="SUPFAM" id="SSF51735">
    <property type="entry name" value="NAD(P)-binding Rossmann-fold domains"/>
    <property type="match status" value="1"/>
</dbReference>
<reference evidence="3 4" key="1">
    <citation type="submission" date="2020-03" db="EMBL/GenBank/DDBJ databases">
        <title>Draft Genome Sequence of Cudoniella acicularis.</title>
        <authorList>
            <person name="Buettner E."/>
            <person name="Kellner H."/>
        </authorList>
    </citation>
    <scope>NUCLEOTIDE SEQUENCE [LARGE SCALE GENOMIC DNA]</scope>
    <source>
        <strain evidence="3 4">DSM 108380</strain>
    </source>
</reference>
<dbReference type="PANTHER" id="PTHR45348:SF2">
    <property type="entry name" value="ZINC-TYPE ALCOHOL DEHYDROGENASE-LIKE PROTEIN C2E1P3.01"/>
    <property type="match status" value="1"/>
</dbReference>
<evidence type="ECO:0008006" key="5">
    <source>
        <dbReference type="Google" id="ProtNLM"/>
    </source>
</evidence>
<keyword evidence="1" id="KW-0560">Oxidoreductase</keyword>